<organism evidence="2">
    <name type="scientific">Tanacetum cinerariifolium</name>
    <name type="common">Dalmatian daisy</name>
    <name type="synonym">Chrysanthemum cinerariifolium</name>
    <dbReference type="NCBI Taxonomy" id="118510"/>
    <lineage>
        <taxon>Eukaryota</taxon>
        <taxon>Viridiplantae</taxon>
        <taxon>Streptophyta</taxon>
        <taxon>Embryophyta</taxon>
        <taxon>Tracheophyta</taxon>
        <taxon>Spermatophyta</taxon>
        <taxon>Magnoliopsida</taxon>
        <taxon>eudicotyledons</taxon>
        <taxon>Gunneridae</taxon>
        <taxon>Pentapetalae</taxon>
        <taxon>asterids</taxon>
        <taxon>campanulids</taxon>
        <taxon>Asterales</taxon>
        <taxon>Asteraceae</taxon>
        <taxon>Asteroideae</taxon>
        <taxon>Anthemideae</taxon>
        <taxon>Anthemidinae</taxon>
        <taxon>Tanacetum</taxon>
    </lineage>
</organism>
<evidence type="ECO:0000313" key="2">
    <source>
        <dbReference type="EMBL" id="GFC92232.1"/>
    </source>
</evidence>
<evidence type="ECO:0008006" key="3">
    <source>
        <dbReference type="Google" id="ProtNLM"/>
    </source>
</evidence>
<proteinExistence type="predicted"/>
<accession>A0A699S496</accession>
<feature type="compositionally biased region" description="Polar residues" evidence="1">
    <location>
        <begin position="45"/>
        <end position="55"/>
    </location>
</feature>
<comment type="caution">
    <text evidence="2">The sequence shown here is derived from an EMBL/GenBank/DDBJ whole genome shotgun (WGS) entry which is preliminary data.</text>
</comment>
<feature type="non-terminal residue" evidence="2">
    <location>
        <position position="115"/>
    </location>
</feature>
<name>A0A699S496_TANCI</name>
<evidence type="ECO:0000256" key="1">
    <source>
        <dbReference type="SAM" id="MobiDB-lite"/>
    </source>
</evidence>
<gene>
    <name evidence="2" type="ORF">Tci_864202</name>
</gene>
<feature type="compositionally biased region" description="Basic and acidic residues" evidence="1">
    <location>
        <begin position="87"/>
        <end position="96"/>
    </location>
</feature>
<protein>
    <recommendedName>
        <fullName evidence="3">Integrase, catalytic region, zinc finger, CCHC-type, peptidase aspartic, catalytic</fullName>
    </recommendedName>
</protein>
<dbReference type="AlphaFoldDB" id="A0A699S496"/>
<feature type="region of interest" description="Disordered" evidence="1">
    <location>
        <begin position="87"/>
        <end position="115"/>
    </location>
</feature>
<reference evidence="2" key="1">
    <citation type="journal article" date="2019" name="Sci. Rep.">
        <title>Draft genome of Tanacetum cinerariifolium, the natural source of mosquito coil.</title>
        <authorList>
            <person name="Yamashiro T."/>
            <person name="Shiraishi A."/>
            <person name="Satake H."/>
            <person name="Nakayama K."/>
        </authorList>
    </citation>
    <scope>NUCLEOTIDE SEQUENCE</scope>
</reference>
<dbReference type="EMBL" id="BKCJ011136497">
    <property type="protein sequence ID" value="GFC92232.1"/>
    <property type="molecule type" value="Genomic_DNA"/>
</dbReference>
<feature type="region of interest" description="Disordered" evidence="1">
    <location>
        <begin position="44"/>
        <end position="63"/>
    </location>
</feature>
<sequence length="115" mass="13285">MWKFFSKLVRQTLCQNQSLLTLFLHHQFPKETLPKLDEIHALSKPVTSNSDSTPQESKDVNNDKVIAPRMFRINPFKTYMEEKHMPNIVRASDRTKPITISQSSAITKKDVNSDV</sequence>